<evidence type="ECO:0000313" key="3">
    <source>
        <dbReference type="Proteomes" id="UP000234166"/>
    </source>
</evidence>
<organism evidence="2 3">
    <name type="scientific">Xanthomonas campestris pv. phaseoli</name>
    <dbReference type="NCBI Taxonomy" id="317013"/>
    <lineage>
        <taxon>Bacteria</taxon>
        <taxon>Pseudomonadati</taxon>
        <taxon>Pseudomonadota</taxon>
        <taxon>Gammaproteobacteria</taxon>
        <taxon>Lysobacterales</taxon>
        <taxon>Lysobacteraceae</taxon>
        <taxon>Xanthomonas</taxon>
    </lineage>
</organism>
<sequence length="25" mass="2879">MPAEPIWEAFCEKFFTPLPKTSATH</sequence>
<dbReference type="AlphaFoldDB" id="A0AB38E472"/>
<proteinExistence type="predicted"/>
<gene>
    <name evidence="1" type="ORF">XAP6984_770124</name>
    <name evidence="2" type="ORF">XAP7430_730126</name>
</gene>
<dbReference type="Proteomes" id="UP000234181">
    <property type="component" value="Unassembled WGS sequence"/>
</dbReference>
<evidence type="ECO:0000313" key="4">
    <source>
        <dbReference type="Proteomes" id="UP000234181"/>
    </source>
</evidence>
<dbReference type="EMBL" id="OCYT01000136">
    <property type="protein sequence ID" value="SON86932.1"/>
    <property type="molecule type" value="Genomic_DNA"/>
</dbReference>
<accession>A0AB38E472</accession>
<keyword evidence="4" id="KW-1185">Reference proteome</keyword>
<comment type="caution">
    <text evidence="2">The sequence shown here is derived from an EMBL/GenBank/DDBJ whole genome shotgun (WGS) entry which is preliminary data.</text>
</comment>
<protein>
    <recommendedName>
        <fullName evidence="5">Transposase</fullName>
    </recommendedName>
</protein>
<evidence type="ECO:0000313" key="2">
    <source>
        <dbReference type="EMBL" id="SON92304.1"/>
    </source>
</evidence>
<dbReference type="Proteomes" id="UP000234166">
    <property type="component" value="Unassembled WGS sequence"/>
</dbReference>
<evidence type="ECO:0008006" key="5">
    <source>
        <dbReference type="Google" id="ProtNLM"/>
    </source>
</evidence>
<dbReference type="EMBL" id="OCYS01000131">
    <property type="protein sequence ID" value="SON92304.1"/>
    <property type="molecule type" value="Genomic_DNA"/>
</dbReference>
<evidence type="ECO:0000313" key="1">
    <source>
        <dbReference type="EMBL" id="SON86932.1"/>
    </source>
</evidence>
<reference evidence="3 4" key="1">
    <citation type="submission" date="2017-10" db="EMBL/GenBank/DDBJ databases">
        <authorList>
            <person name="Regsiter A."/>
            <person name="William W."/>
        </authorList>
    </citation>
    <scope>NUCLEOTIDE SEQUENCE [LARGE SCALE GENOMIC DNA]</scope>
    <source>
        <strain evidence="1 4">CFBP6984</strain>
        <strain evidence="2 3">CFBP7430</strain>
    </source>
</reference>
<name>A0AB38E472_XANCH</name>